<dbReference type="Pfam" id="PF00501">
    <property type="entry name" value="AMP-binding"/>
    <property type="match status" value="1"/>
</dbReference>
<evidence type="ECO:0000313" key="7">
    <source>
        <dbReference type="Proteomes" id="UP000196878"/>
    </source>
</evidence>
<dbReference type="AlphaFoldDB" id="A0A212A7K2"/>
<proteinExistence type="inferred from homology"/>
<dbReference type="EMBL" id="NIPW01000040">
    <property type="protein sequence ID" value="OWJ75329.1"/>
    <property type="molecule type" value="Genomic_DNA"/>
</dbReference>
<dbReference type="Proteomes" id="UP000196878">
    <property type="component" value="Unassembled WGS sequence"/>
</dbReference>
<feature type="compositionally biased region" description="Polar residues" evidence="3">
    <location>
        <begin position="234"/>
        <end position="255"/>
    </location>
</feature>
<evidence type="ECO:0000256" key="2">
    <source>
        <dbReference type="ARBA" id="ARBA00022598"/>
    </source>
</evidence>
<dbReference type="SUPFAM" id="SSF56801">
    <property type="entry name" value="Acetyl-CoA synthetase-like"/>
    <property type="match status" value="1"/>
</dbReference>
<organism evidence="6 7">
    <name type="scientific">Haematobacter genomosp. 1</name>
    <dbReference type="NCBI Taxonomy" id="366618"/>
    <lineage>
        <taxon>Bacteria</taxon>
        <taxon>Pseudomonadati</taxon>
        <taxon>Pseudomonadota</taxon>
        <taxon>Alphaproteobacteria</taxon>
        <taxon>Rhodobacterales</taxon>
        <taxon>Paracoccaceae</taxon>
        <taxon>Haematobacter</taxon>
    </lineage>
</organism>
<dbReference type="Gene3D" id="3.30.300.30">
    <property type="match status" value="1"/>
</dbReference>
<evidence type="ECO:0000313" key="6">
    <source>
        <dbReference type="EMBL" id="OWJ75329.1"/>
    </source>
</evidence>
<dbReference type="PANTHER" id="PTHR43201:SF5">
    <property type="entry name" value="MEDIUM-CHAIN ACYL-COA LIGASE ACSF2, MITOCHONDRIAL"/>
    <property type="match status" value="1"/>
</dbReference>
<feature type="compositionally biased region" description="Low complexity" evidence="3">
    <location>
        <begin position="256"/>
        <end position="269"/>
    </location>
</feature>
<dbReference type="InterPro" id="IPR025110">
    <property type="entry name" value="AMP-bd_C"/>
</dbReference>
<feature type="compositionally biased region" description="Low complexity" evidence="3">
    <location>
        <begin position="134"/>
        <end position="182"/>
    </location>
</feature>
<dbReference type="PANTHER" id="PTHR43201">
    <property type="entry name" value="ACYL-COA SYNTHETASE"/>
    <property type="match status" value="1"/>
</dbReference>
<dbReference type="InterPro" id="IPR042099">
    <property type="entry name" value="ANL_N_sf"/>
</dbReference>
<protein>
    <recommendedName>
        <fullName evidence="8">2-succinylbenzoate--CoA ligase</fullName>
    </recommendedName>
</protein>
<dbReference type="InterPro" id="IPR045851">
    <property type="entry name" value="AMP-bd_C_sf"/>
</dbReference>
<dbReference type="InterPro" id="IPR020845">
    <property type="entry name" value="AMP-binding_CS"/>
</dbReference>
<dbReference type="Pfam" id="PF13193">
    <property type="entry name" value="AMP-binding_C"/>
    <property type="match status" value="1"/>
</dbReference>
<evidence type="ECO:0000259" key="4">
    <source>
        <dbReference type="Pfam" id="PF00501"/>
    </source>
</evidence>
<keyword evidence="7" id="KW-1185">Reference proteome</keyword>
<dbReference type="OrthoDB" id="7055148at2"/>
<feature type="region of interest" description="Disordered" evidence="3">
    <location>
        <begin position="118"/>
        <end position="182"/>
    </location>
</feature>
<evidence type="ECO:0000256" key="1">
    <source>
        <dbReference type="ARBA" id="ARBA00006432"/>
    </source>
</evidence>
<comment type="caution">
    <text evidence="6">The sequence shown here is derived from an EMBL/GenBank/DDBJ whole genome shotgun (WGS) entry which is preliminary data.</text>
</comment>
<feature type="compositionally biased region" description="Low complexity" evidence="3">
    <location>
        <begin position="200"/>
        <end position="233"/>
    </location>
</feature>
<keyword evidence="2" id="KW-0436">Ligase</keyword>
<evidence type="ECO:0008006" key="8">
    <source>
        <dbReference type="Google" id="ProtNLM"/>
    </source>
</evidence>
<feature type="domain" description="AMP-dependent synthetase/ligase" evidence="4">
    <location>
        <begin position="289"/>
        <end position="446"/>
    </location>
</feature>
<name>A0A212A7K2_9RHOB</name>
<dbReference type="Gene3D" id="3.40.50.12780">
    <property type="entry name" value="N-terminal domain of ligase-like"/>
    <property type="match status" value="1"/>
</dbReference>
<dbReference type="InterPro" id="IPR000873">
    <property type="entry name" value="AMP-dep_synth/lig_dom"/>
</dbReference>
<sequence length="624" mass="63812">MISERFAGAVMATLRERLAARPGTDVLIRENARDITVAEALAEGPKGLPPSARVLLSIHDTGALARTLVALDGGVEALLLASYSFSPEVVEALAGVAGITHIVTDREELLAARPAPSALEDAAPEDAVSGGGARPAAAATTGPSTGVTTGPTLGLTVGTTAAEASETAQGSRASAEAAAPSPGAASAEAASAVNATATAAASALQSGSPQSGSPQSGSPQSGSPQSEPPQSGSTQFDPTQSEPPKSDPTQSDPTQSGHPQSAPAGAAPGRSGGALPTLTPEAVRGPAGATAPVATTWLMTTSGTTGVPKIVTHSVASLTRSVRGTRPEALPVWGLLYDMTRFAGMQVGLQAMTGHGTLAAIDRDAALGEQVAEMAAAGVTHLSATPTLWRRLLMAPGVEGLPLRQITLGGEIAEQPVLDAIRARFPKARVTHIYASTEIGVGFAVNDGRAGFPESYLSAEAPAGLAMRVEEGMLWLRPPEAHRTRYLGDNQLDMDAEGYVRTGDQVEIRPDTEGARVHFLGRDSGVVNVGGVKVYPERVEAVLTADPRVSLAQVTAKSSPITGNLLVATIVPADPAADRAALKRELMAHAQAHLEREAVPAMWRFADHLETNAAGKIVRSQAKA</sequence>
<accession>A0A212A7K2</accession>
<dbReference type="PROSITE" id="PS00455">
    <property type="entry name" value="AMP_BINDING"/>
    <property type="match status" value="1"/>
</dbReference>
<dbReference type="GO" id="GO:0031956">
    <property type="term" value="F:medium-chain fatty acid-CoA ligase activity"/>
    <property type="evidence" value="ECO:0007669"/>
    <property type="project" value="TreeGrafter"/>
</dbReference>
<feature type="region of interest" description="Disordered" evidence="3">
    <location>
        <begin position="200"/>
        <end position="287"/>
    </location>
</feature>
<gene>
    <name evidence="6" type="ORF">CDV49_17335</name>
</gene>
<feature type="domain" description="AMP-binding enzyme C-terminal" evidence="5">
    <location>
        <begin position="539"/>
        <end position="616"/>
    </location>
</feature>
<comment type="similarity">
    <text evidence="1">Belongs to the ATP-dependent AMP-binding enzyme family.</text>
</comment>
<evidence type="ECO:0000256" key="3">
    <source>
        <dbReference type="SAM" id="MobiDB-lite"/>
    </source>
</evidence>
<reference evidence="6 7" key="1">
    <citation type="submission" date="2016-12" db="EMBL/GenBank/DDBJ databases">
        <title>Comparison of Traditional DNA-DNA Hybridization with In Silico Genomic Analysis.</title>
        <authorList>
            <person name="Nicholson A.C."/>
            <person name="Humrighouse B.W."/>
            <person name="Graziano J."/>
            <person name="Lasker B."/>
            <person name="Whitney A.M."/>
            <person name="Mcquiston J.R."/>
        </authorList>
    </citation>
    <scope>NUCLEOTIDE SEQUENCE [LARGE SCALE GENOMIC DNA]</scope>
    <source>
        <strain evidence="6 7">H2240</strain>
    </source>
</reference>
<evidence type="ECO:0000259" key="5">
    <source>
        <dbReference type="Pfam" id="PF13193"/>
    </source>
</evidence>
<dbReference type="GO" id="GO:0006631">
    <property type="term" value="P:fatty acid metabolic process"/>
    <property type="evidence" value="ECO:0007669"/>
    <property type="project" value="TreeGrafter"/>
</dbReference>